<sequence>MNRFLFSLYLCAAVLFLADKPSDSGNLQLPQTCPIATGLAANMQIPGHPFDIKTHFRQFEKLSYFVSRTYRDRKSSRHYIFSGSL</sequence>
<feature type="non-terminal residue" evidence="1">
    <location>
        <position position="85"/>
    </location>
</feature>
<reference evidence="1 2" key="1">
    <citation type="journal article" date="2017" name="ISME J.">
        <title>Energy and carbon metabolisms in a deep terrestrial subsurface fluid microbial community.</title>
        <authorList>
            <person name="Momper L."/>
            <person name="Jungbluth S.P."/>
            <person name="Lee M.D."/>
            <person name="Amend J.P."/>
        </authorList>
    </citation>
    <scope>NUCLEOTIDE SEQUENCE [LARGE SCALE GENOMIC DNA]</scope>
    <source>
        <strain evidence="1">SURF_5</strain>
    </source>
</reference>
<dbReference type="AlphaFoldDB" id="A0A3A4NAH6"/>
<accession>A0A3A4NAH6</accession>
<name>A0A3A4NAH6_ABYX5</name>
<proteinExistence type="predicted"/>
<dbReference type="EMBL" id="QZKU01000135">
    <property type="protein sequence ID" value="RJP15306.1"/>
    <property type="molecule type" value="Genomic_DNA"/>
</dbReference>
<organism evidence="1 2">
    <name type="scientific">Abyssobacteria bacterium (strain SURF_5)</name>
    <dbReference type="NCBI Taxonomy" id="2093360"/>
    <lineage>
        <taxon>Bacteria</taxon>
        <taxon>Pseudomonadati</taxon>
        <taxon>Candidatus Hydrogenedentota</taxon>
        <taxon>Candidatus Abyssobacteria</taxon>
    </lineage>
</organism>
<dbReference type="Proteomes" id="UP000265882">
    <property type="component" value="Unassembled WGS sequence"/>
</dbReference>
<comment type="caution">
    <text evidence="1">The sequence shown here is derived from an EMBL/GenBank/DDBJ whole genome shotgun (WGS) entry which is preliminary data.</text>
</comment>
<protein>
    <submittedName>
        <fullName evidence="1">Uncharacterized protein</fullName>
    </submittedName>
</protein>
<gene>
    <name evidence="1" type="ORF">C4520_20190</name>
</gene>
<evidence type="ECO:0000313" key="1">
    <source>
        <dbReference type="EMBL" id="RJP15306.1"/>
    </source>
</evidence>
<evidence type="ECO:0000313" key="2">
    <source>
        <dbReference type="Proteomes" id="UP000265882"/>
    </source>
</evidence>